<comment type="caution">
    <text evidence="2">The sequence shown here is derived from an EMBL/GenBank/DDBJ whole genome shotgun (WGS) entry which is preliminary data.</text>
</comment>
<reference evidence="2 3" key="1">
    <citation type="submission" date="2019-04" db="EMBL/GenBank/DDBJ databases">
        <title>Annotation for the trematode Fasciola gigantica.</title>
        <authorList>
            <person name="Choi Y.-J."/>
        </authorList>
    </citation>
    <scope>NUCLEOTIDE SEQUENCE [LARGE SCALE GENOMIC DNA]</scope>
    <source>
        <strain evidence="2">Uganda_cow_1</strain>
    </source>
</reference>
<feature type="compositionally biased region" description="Polar residues" evidence="1">
    <location>
        <begin position="188"/>
        <end position="202"/>
    </location>
</feature>
<keyword evidence="3" id="KW-1185">Reference proteome</keyword>
<dbReference type="AlphaFoldDB" id="A0A504YZN1"/>
<name>A0A504YZN1_FASGI</name>
<protein>
    <submittedName>
        <fullName evidence="2">WD repeat-containing protein 49</fullName>
    </submittedName>
</protein>
<sequence>MRLLQATSGKQPQTIPDLPYLHGERFGRPNYGPYYSLQLSSFDPVIELEQPDFMEHPEYYFTDRDEYVAISRGAEQAAMAAKPKNKFDEASLFPGYVLQFDEQMKRVNQFVLGRTSRRPKTDDTFENTIPDISDRTSRIFHSRSTLLPPIHGTTKGISTIKGVPTDISVRTADDTIRALSPMSRETTDGNVSRRSSFGHSVA</sequence>
<feature type="region of interest" description="Disordered" evidence="1">
    <location>
        <begin position="1"/>
        <end position="20"/>
    </location>
</feature>
<feature type="region of interest" description="Disordered" evidence="1">
    <location>
        <begin position="180"/>
        <end position="202"/>
    </location>
</feature>
<evidence type="ECO:0000313" key="2">
    <source>
        <dbReference type="EMBL" id="TPP62860.1"/>
    </source>
</evidence>
<evidence type="ECO:0000256" key="1">
    <source>
        <dbReference type="SAM" id="MobiDB-lite"/>
    </source>
</evidence>
<organism evidence="2 3">
    <name type="scientific">Fasciola gigantica</name>
    <name type="common">Giant liver fluke</name>
    <dbReference type="NCBI Taxonomy" id="46835"/>
    <lineage>
        <taxon>Eukaryota</taxon>
        <taxon>Metazoa</taxon>
        <taxon>Spiralia</taxon>
        <taxon>Lophotrochozoa</taxon>
        <taxon>Platyhelminthes</taxon>
        <taxon>Trematoda</taxon>
        <taxon>Digenea</taxon>
        <taxon>Plagiorchiida</taxon>
        <taxon>Echinostomata</taxon>
        <taxon>Echinostomatoidea</taxon>
        <taxon>Fasciolidae</taxon>
        <taxon>Fasciola</taxon>
    </lineage>
</organism>
<dbReference type="OrthoDB" id="10251381at2759"/>
<dbReference type="EMBL" id="SUNJ01006365">
    <property type="protein sequence ID" value="TPP62860.1"/>
    <property type="molecule type" value="Genomic_DNA"/>
</dbReference>
<dbReference type="Proteomes" id="UP000316759">
    <property type="component" value="Unassembled WGS sequence"/>
</dbReference>
<evidence type="ECO:0000313" key="3">
    <source>
        <dbReference type="Proteomes" id="UP000316759"/>
    </source>
</evidence>
<accession>A0A504YZN1</accession>
<proteinExistence type="predicted"/>
<feature type="compositionally biased region" description="Polar residues" evidence="1">
    <location>
        <begin position="1"/>
        <end position="14"/>
    </location>
</feature>
<gene>
    <name evidence="2" type="ORF">FGIG_09939</name>
</gene>
<dbReference type="STRING" id="46835.A0A504YZN1"/>